<keyword evidence="2" id="KW-1185">Reference proteome</keyword>
<protein>
    <submittedName>
        <fullName evidence="1">Uncharacterized protein</fullName>
    </submittedName>
</protein>
<proteinExistence type="predicted"/>
<dbReference type="STRING" id="1081109.A0A168B8A8"/>
<dbReference type="AlphaFoldDB" id="A0A168B8A8"/>
<sequence length="225" mass="25246">MSQYINLNLRLTDPNDSQAVFRITSALVDMINGLLLPIYAAEIVDEAIRADLEECHQSCRLTRNPTPQQLESGFVRRPRPDNLLRLVWTSVALIAMRVPPDHRGQGFLVQFLQELSQLPLSQVPQSVEYSHEVELGYLWTENTFRGFRARILAAYRETASKQRQGHDAAAGQRYVNFSAFISQLLVAGILDPAEIEIQMLHRPVAPNAKLGSEVEGLEAWPSVAA</sequence>
<dbReference type="Proteomes" id="UP000078544">
    <property type="component" value="Unassembled WGS sequence"/>
</dbReference>
<dbReference type="EMBL" id="AZGY01000010">
    <property type="protein sequence ID" value="KZZ94938.1"/>
    <property type="molecule type" value="Genomic_DNA"/>
</dbReference>
<dbReference type="OrthoDB" id="3350591at2759"/>
<dbReference type="Pfam" id="PF12311">
    <property type="entry name" value="DUF3632"/>
    <property type="match status" value="1"/>
</dbReference>
<gene>
    <name evidence="1" type="ORF">AAL_05049</name>
</gene>
<reference evidence="1 2" key="1">
    <citation type="journal article" date="2016" name="Genome Biol. Evol.">
        <title>Divergent and convergent evolution of fungal pathogenicity.</title>
        <authorList>
            <person name="Shang Y."/>
            <person name="Xiao G."/>
            <person name="Zheng P."/>
            <person name="Cen K."/>
            <person name="Zhan S."/>
            <person name="Wang C."/>
        </authorList>
    </citation>
    <scope>NUCLEOTIDE SEQUENCE [LARGE SCALE GENOMIC DNA]</scope>
    <source>
        <strain evidence="1 2">RCEF 2490</strain>
    </source>
</reference>
<evidence type="ECO:0000313" key="2">
    <source>
        <dbReference type="Proteomes" id="UP000078544"/>
    </source>
</evidence>
<organism evidence="1 2">
    <name type="scientific">Moelleriella libera RCEF 2490</name>
    <dbReference type="NCBI Taxonomy" id="1081109"/>
    <lineage>
        <taxon>Eukaryota</taxon>
        <taxon>Fungi</taxon>
        <taxon>Dikarya</taxon>
        <taxon>Ascomycota</taxon>
        <taxon>Pezizomycotina</taxon>
        <taxon>Sordariomycetes</taxon>
        <taxon>Hypocreomycetidae</taxon>
        <taxon>Hypocreales</taxon>
        <taxon>Clavicipitaceae</taxon>
        <taxon>Moelleriella</taxon>
    </lineage>
</organism>
<name>A0A168B8A8_9HYPO</name>
<evidence type="ECO:0000313" key="1">
    <source>
        <dbReference type="EMBL" id="KZZ94938.1"/>
    </source>
</evidence>
<dbReference type="InterPro" id="IPR022085">
    <property type="entry name" value="OpdG"/>
</dbReference>
<comment type="caution">
    <text evidence="1">The sequence shown here is derived from an EMBL/GenBank/DDBJ whole genome shotgun (WGS) entry which is preliminary data.</text>
</comment>
<accession>A0A168B8A8</accession>